<dbReference type="SUPFAM" id="SSF103473">
    <property type="entry name" value="MFS general substrate transporter"/>
    <property type="match status" value="1"/>
</dbReference>
<dbReference type="InterPro" id="IPR036259">
    <property type="entry name" value="MFS_trans_sf"/>
</dbReference>
<dbReference type="GO" id="GO:0016020">
    <property type="term" value="C:membrane"/>
    <property type="evidence" value="ECO:0007669"/>
    <property type="project" value="UniProtKB-SubCell"/>
</dbReference>
<accession>A0A5K3FT67</accession>
<dbReference type="WBParaSite" id="MCU_011246-RA">
    <property type="protein sequence ID" value="MCU_011246-RA"/>
    <property type="gene ID" value="MCU_011246"/>
</dbReference>
<keyword evidence="2 5" id="KW-0812">Transmembrane</keyword>
<protein>
    <submittedName>
        <fullName evidence="6">MFS domain-containing protein</fullName>
    </submittedName>
</protein>
<proteinExistence type="predicted"/>
<evidence type="ECO:0000256" key="3">
    <source>
        <dbReference type="ARBA" id="ARBA00022989"/>
    </source>
</evidence>
<sequence>MSSLPPCLRLCCRNRQISFQTCQFGIFIFTLAIYACFHISRKPISVVKPVLHPNCSEIAQRNNQSITPQNATFCMWKPFDSDNYNTLFGYLDLSYLLSYAIGMFLSGHIAERMNLRIFLTVGCLLSGVTTALFGCGYFLNIHALYYYIFSQIYLFRFAKFITVSVTKAWTIFACFNINFLDLTYYDANKCVIRD</sequence>
<evidence type="ECO:0000256" key="1">
    <source>
        <dbReference type="ARBA" id="ARBA00004141"/>
    </source>
</evidence>
<organism evidence="6">
    <name type="scientific">Mesocestoides corti</name>
    <name type="common">Flatworm</name>
    <dbReference type="NCBI Taxonomy" id="53468"/>
    <lineage>
        <taxon>Eukaryota</taxon>
        <taxon>Metazoa</taxon>
        <taxon>Spiralia</taxon>
        <taxon>Lophotrochozoa</taxon>
        <taxon>Platyhelminthes</taxon>
        <taxon>Cestoda</taxon>
        <taxon>Eucestoda</taxon>
        <taxon>Cyclophyllidea</taxon>
        <taxon>Mesocestoididae</taxon>
        <taxon>Mesocestoides</taxon>
    </lineage>
</organism>
<evidence type="ECO:0000313" key="6">
    <source>
        <dbReference type="WBParaSite" id="MCU_011246-RA"/>
    </source>
</evidence>
<dbReference type="PANTHER" id="PTHR43184">
    <property type="entry name" value="MAJOR FACILITATOR SUPERFAMILY TRANSPORTER 16, ISOFORM B"/>
    <property type="match status" value="1"/>
</dbReference>
<feature type="transmembrane region" description="Helical" evidence="5">
    <location>
        <begin position="87"/>
        <end position="105"/>
    </location>
</feature>
<dbReference type="PANTHER" id="PTHR43184:SF12">
    <property type="entry name" value="SUGAR PHOSPHATE EXCHANGER 3"/>
    <property type="match status" value="1"/>
</dbReference>
<dbReference type="AlphaFoldDB" id="A0A5K3FT67"/>
<evidence type="ECO:0000256" key="2">
    <source>
        <dbReference type="ARBA" id="ARBA00022692"/>
    </source>
</evidence>
<keyword evidence="3 5" id="KW-1133">Transmembrane helix</keyword>
<feature type="transmembrane region" description="Helical" evidence="5">
    <location>
        <begin position="21"/>
        <end position="40"/>
    </location>
</feature>
<keyword evidence="4 5" id="KW-0472">Membrane</keyword>
<dbReference type="Gene3D" id="1.20.1250.20">
    <property type="entry name" value="MFS general substrate transporter like domains"/>
    <property type="match status" value="1"/>
</dbReference>
<reference evidence="6" key="1">
    <citation type="submission" date="2019-11" db="UniProtKB">
        <authorList>
            <consortium name="WormBaseParasite"/>
        </authorList>
    </citation>
    <scope>IDENTIFICATION</scope>
</reference>
<feature type="transmembrane region" description="Helical" evidence="5">
    <location>
        <begin position="117"/>
        <end position="139"/>
    </location>
</feature>
<evidence type="ECO:0000256" key="4">
    <source>
        <dbReference type="ARBA" id="ARBA00023136"/>
    </source>
</evidence>
<comment type="subcellular location">
    <subcellularLocation>
        <location evidence="1">Membrane</location>
        <topology evidence="1">Multi-pass membrane protein</topology>
    </subcellularLocation>
</comment>
<name>A0A5K3FT67_MESCO</name>
<evidence type="ECO:0000256" key="5">
    <source>
        <dbReference type="SAM" id="Phobius"/>
    </source>
</evidence>